<dbReference type="InterPro" id="IPR050298">
    <property type="entry name" value="Gram-neg_bact_OMP"/>
</dbReference>
<proteinExistence type="predicted"/>
<comment type="subcellular location">
    <subcellularLocation>
        <location evidence="1">Cell outer membrane</location>
        <topology evidence="1">Multi-pass membrane protein</topology>
    </subcellularLocation>
</comment>
<keyword evidence="5" id="KW-0812">Transmembrane</keyword>
<keyword evidence="10" id="KW-0998">Cell outer membrane</keyword>
<organism evidence="12 13">
    <name type="scientific">Parachitinimonas caeni</name>
    <dbReference type="NCBI Taxonomy" id="3031301"/>
    <lineage>
        <taxon>Bacteria</taxon>
        <taxon>Pseudomonadati</taxon>
        <taxon>Pseudomonadota</taxon>
        <taxon>Betaproteobacteria</taxon>
        <taxon>Neisseriales</taxon>
        <taxon>Chitinibacteraceae</taxon>
        <taxon>Parachitinimonas</taxon>
    </lineage>
</organism>
<evidence type="ECO:0000256" key="6">
    <source>
        <dbReference type="ARBA" id="ARBA00022729"/>
    </source>
</evidence>
<sequence>MTPRKRGLGCTQASPINLNEGKLMNKKLIALAVASAVVAPAALADTSNVNIYGKVNVGVVYDSKYTSGERQLKVDNLATSSRIGFKGEEDLGGGTKAFFQLESGVAPDDASASGWATREGWVGMKFGSSAIALGRGKSAYQLFLEEFDLFDVALTLGLNEVDGNNKGRFNNSAKFTGDYGPVSVAASLALGENKTAKDNSSWDFAGSLKYAAGPVWVGGAVDVEERVGAAATAVDRRNYLLGVGYTMGAVSLGGAFQKAKAEMSTGGAKVQDRNSFLFNAAYAMGQSELQGGLIIARKNNDVKDSEYNHYVFGFKQGLSKRTAVKIELGHIDFKVDGKNDPTTFGVGVMHNF</sequence>
<dbReference type="InterPro" id="IPR023614">
    <property type="entry name" value="Porin_dom_sf"/>
</dbReference>
<evidence type="ECO:0000313" key="13">
    <source>
        <dbReference type="Proteomes" id="UP001172778"/>
    </source>
</evidence>
<evidence type="ECO:0000256" key="2">
    <source>
        <dbReference type="ARBA" id="ARBA00011233"/>
    </source>
</evidence>
<dbReference type="PANTHER" id="PTHR34501:SF9">
    <property type="entry name" value="MAJOR OUTER MEMBRANE PROTEIN P.IA"/>
    <property type="match status" value="1"/>
</dbReference>
<evidence type="ECO:0000256" key="1">
    <source>
        <dbReference type="ARBA" id="ARBA00004571"/>
    </source>
</evidence>
<keyword evidence="13" id="KW-1185">Reference proteome</keyword>
<evidence type="ECO:0000256" key="9">
    <source>
        <dbReference type="ARBA" id="ARBA00023136"/>
    </source>
</evidence>
<gene>
    <name evidence="12" type="ORF">PZA18_12030</name>
</gene>
<keyword evidence="6" id="KW-0732">Signal</keyword>
<keyword evidence="8" id="KW-0626">Porin</keyword>
<dbReference type="InterPro" id="IPR002299">
    <property type="entry name" value="Porin_Neis"/>
</dbReference>
<evidence type="ECO:0000256" key="3">
    <source>
        <dbReference type="ARBA" id="ARBA00022448"/>
    </source>
</evidence>
<evidence type="ECO:0000256" key="8">
    <source>
        <dbReference type="ARBA" id="ARBA00023114"/>
    </source>
</evidence>
<evidence type="ECO:0000256" key="4">
    <source>
        <dbReference type="ARBA" id="ARBA00022452"/>
    </source>
</evidence>
<evidence type="ECO:0000256" key="10">
    <source>
        <dbReference type="ARBA" id="ARBA00023237"/>
    </source>
</evidence>
<dbReference type="PANTHER" id="PTHR34501">
    <property type="entry name" value="PROTEIN YDDL-RELATED"/>
    <property type="match status" value="1"/>
</dbReference>
<keyword evidence="9" id="KW-0472">Membrane</keyword>
<comment type="caution">
    <text evidence="12">The sequence shown here is derived from an EMBL/GenBank/DDBJ whole genome shotgun (WGS) entry which is preliminary data.</text>
</comment>
<keyword evidence="3" id="KW-0813">Transport</keyword>
<evidence type="ECO:0000256" key="7">
    <source>
        <dbReference type="ARBA" id="ARBA00023065"/>
    </source>
</evidence>
<dbReference type="SUPFAM" id="SSF56935">
    <property type="entry name" value="Porins"/>
    <property type="match status" value="1"/>
</dbReference>
<dbReference type="InterPro" id="IPR033900">
    <property type="entry name" value="Gram_neg_porin_domain"/>
</dbReference>
<dbReference type="Pfam" id="PF13609">
    <property type="entry name" value="Porin_4"/>
    <property type="match status" value="1"/>
</dbReference>
<dbReference type="RefSeq" id="WP_284101090.1">
    <property type="nucleotide sequence ID" value="NZ_JARRAF010000012.1"/>
</dbReference>
<reference evidence="12" key="1">
    <citation type="submission" date="2023-03" db="EMBL/GenBank/DDBJ databases">
        <title>Chitinimonas shenzhenensis gen. nov., sp. nov., a novel member of family Burkholderiaceae isolated from activated sludge collected in Shen Zhen, China.</title>
        <authorList>
            <person name="Wang X."/>
        </authorList>
    </citation>
    <scope>NUCLEOTIDE SEQUENCE</scope>
    <source>
        <strain evidence="12">DQS-5</strain>
    </source>
</reference>
<dbReference type="EMBL" id="JARRAF010000012">
    <property type="protein sequence ID" value="MDK2124776.1"/>
    <property type="molecule type" value="Genomic_DNA"/>
</dbReference>
<feature type="domain" description="Porin" evidence="11">
    <location>
        <begin position="30"/>
        <end position="334"/>
    </location>
</feature>
<dbReference type="PRINTS" id="PR00184">
    <property type="entry name" value="NEISSPPORIN"/>
</dbReference>
<dbReference type="Proteomes" id="UP001172778">
    <property type="component" value="Unassembled WGS sequence"/>
</dbReference>
<name>A0ABT7DXH7_9NEIS</name>
<keyword evidence="7" id="KW-0406">Ion transport</keyword>
<comment type="subunit">
    <text evidence="2">Homotrimer.</text>
</comment>
<protein>
    <submittedName>
        <fullName evidence="12">Porin</fullName>
    </submittedName>
</protein>
<keyword evidence="4" id="KW-1134">Transmembrane beta strand</keyword>
<evidence type="ECO:0000256" key="5">
    <source>
        <dbReference type="ARBA" id="ARBA00022692"/>
    </source>
</evidence>
<dbReference type="CDD" id="cd00342">
    <property type="entry name" value="gram_neg_porins"/>
    <property type="match status" value="1"/>
</dbReference>
<evidence type="ECO:0000259" key="11">
    <source>
        <dbReference type="Pfam" id="PF13609"/>
    </source>
</evidence>
<evidence type="ECO:0000313" key="12">
    <source>
        <dbReference type="EMBL" id="MDK2124776.1"/>
    </source>
</evidence>
<dbReference type="Gene3D" id="2.40.160.10">
    <property type="entry name" value="Porin"/>
    <property type="match status" value="1"/>
</dbReference>
<accession>A0ABT7DXH7</accession>